<dbReference type="AlphaFoldDB" id="A0AAV4CZV6"/>
<protein>
    <submittedName>
        <fullName evidence="1">Uncharacterized protein</fullName>
    </submittedName>
</protein>
<organism evidence="1 2">
    <name type="scientific">Plakobranchus ocellatus</name>
    <dbReference type="NCBI Taxonomy" id="259542"/>
    <lineage>
        <taxon>Eukaryota</taxon>
        <taxon>Metazoa</taxon>
        <taxon>Spiralia</taxon>
        <taxon>Lophotrochozoa</taxon>
        <taxon>Mollusca</taxon>
        <taxon>Gastropoda</taxon>
        <taxon>Heterobranchia</taxon>
        <taxon>Euthyneura</taxon>
        <taxon>Panpulmonata</taxon>
        <taxon>Sacoglossa</taxon>
        <taxon>Placobranchoidea</taxon>
        <taxon>Plakobranchidae</taxon>
        <taxon>Plakobranchus</taxon>
    </lineage>
</organism>
<dbReference type="Proteomes" id="UP000735302">
    <property type="component" value="Unassembled WGS sequence"/>
</dbReference>
<gene>
    <name evidence="1" type="ORF">PoB_006397300</name>
</gene>
<evidence type="ECO:0000313" key="2">
    <source>
        <dbReference type="Proteomes" id="UP000735302"/>
    </source>
</evidence>
<proteinExistence type="predicted"/>
<evidence type="ECO:0000313" key="1">
    <source>
        <dbReference type="EMBL" id="GFO37468.1"/>
    </source>
</evidence>
<name>A0AAV4CZV6_9GAST</name>
<accession>A0AAV4CZV6</accession>
<dbReference type="EMBL" id="BLXT01007237">
    <property type="protein sequence ID" value="GFO37468.1"/>
    <property type="molecule type" value="Genomic_DNA"/>
</dbReference>
<sequence>MADPSTSRLPAFVPCDLPLMRAGREIDGSTVSTAAYVTLECFFGQCCQTQSLARNKSRSITRRTLILFVILKTLLCFTPVLRKSPNVIRHTGVCSVFLIVVGSYSEELRGHIRSYTGKKEGLAAENVE</sequence>
<keyword evidence="2" id="KW-1185">Reference proteome</keyword>
<comment type="caution">
    <text evidence="1">The sequence shown here is derived from an EMBL/GenBank/DDBJ whole genome shotgun (WGS) entry which is preliminary data.</text>
</comment>
<reference evidence="1 2" key="1">
    <citation type="journal article" date="2021" name="Elife">
        <title>Chloroplast acquisition without the gene transfer in kleptoplastic sea slugs, Plakobranchus ocellatus.</title>
        <authorList>
            <person name="Maeda T."/>
            <person name="Takahashi S."/>
            <person name="Yoshida T."/>
            <person name="Shimamura S."/>
            <person name="Takaki Y."/>
            <person name="Nagai Y."/>
            <person name="Toyoda A."/>
            <person name="Suzuki Y."/>
            <person name="Arimoto A."/>
            <person name="Ishii H."/>
            <person name="Satoh N."/>
            <person name="Nishiyama T."/>
            <person name="Hasebe M."/>
            <person name="Maruyama T."/>
            <person name="Minagawa J."/>
            <person name="Obokata J."/>
            <person name="Shigenobu S."/>
        </authorList>
    </citation>
    <scope>NUCLEOTIDE SEQUENCE [LARGE SCALE GENOMIC DNA]</scope>
</reference>